<dbReference type="Proteomes" id="UP000564677">
    <property type="component" value="Unassembled WGS sequence"/>
</dbReference>
<feature type="compositionally biased region" description="Low complexity" evidence="1">
    <location>
        <begin position="20"/>
        <end position="32"/>
    </location>
</feature>
<feature type="compositionally biased region" description="Basic residues" evidence="1">
    <location>
        <begin position="155"/>
        <end position="164"/>
    </location>
</feature>
<feature type="region of interest" description="Disordered" evidence="1">
    <location>
        <begin position="143"/>
        <end position="185"/>
    </location>
</feature>
<evidence type="ECO:0000313" key="3">
    <source>
        <dbReference type="Proteomes" id="UP000564677"/>
    </source>
</evidence>
<proteinExistence type="predicted"/>
<feature type="compositionally biased region" description="Basic and acidic residues" evidence="1">
    <location>
        <begin position="143"/>
        <end position="154"/>
    </location>
</feature>
<reference evidence="2 3" key="1">
    <citation type="submission" date="2020-03" db="EMBL/GenBank/DDBJ databases">
        <title>Genomic Encyclopedia of Type Strains, Phase IV (KMG-IV): sequencing the most valuable type-strain genomes for metagenomic binning, comparative biology and taxonomic classification.</title>
        <authorList>
            <person name="Goeker M."/>
        </authorList>
    </citation>
    <scope>NUCLEOTIDE SEQUENCE [LARGE SCALE GENOMIC DNA]</scope>
    <source>
        <strain evidence="2 3">DSM 4733</strain>
    </source>
</reference>
<evidence type="ECO:0000313" key="2">
    <source>
        <dbReference type="EMBL" id="NIJ66936.1"/>
    </source>
</evidence>
<name>A0A7X5V313_9SPHN</name>
<sequence length="228" mass="25014">MGGDRLDRLARAKPFHRGQQQRMAAPAAQAQAGFRSEAALERAQAHAGRRRDLRPAPAPAGQIGGAPHRLAGRLGQIEGRRIGAPEFLADQQRHCRFGGAAAVEHPPGHGPQHQLAQQRRHRDGHAVARQPLRPFRLEIEGAERARRGKADAVPHARRHPHRPAAGRDPRTPLGPDLHHPGSGMDQLVPVMRMRRDRLAGMMVARRRADQQKGLVGHAAPDSRHHAPL</sequence>
<feature type="compositionally biased region" description="Basic and acidic residues" evidence="1">
    <location>
        <begin position="1"/>
        <end position="10"/>
    </location>
</feature>
<protein>
    <submittedName>
        <fullName evidence="2">Uncharacterized protein</fullName>
    </submittedName>
</protein>
<comment type="caution">
    <text evidence="2">The sequence shown here is derived from an EMBL/GenBank/DDBJ whole genome shotgun (WGS) entry which is preliminary data.</text>
</comment>
<dbReference type="EMBL" id="JAASQV010000005">
    <property type="protein sequence ID" value="NIJ66936.1"/>
    <property type="molecule type" value="Genomic_DNA"/>
</dbReference>
<keyword evidence="3" id="KW-1185">Reference proteome</keyword>
<gene>
    <name evidence="2" type="ORF">FHR20_003914</name>
</gene>
<organism evidence="2 3">
    <name type="scientific">Sphingomonas leidyi</name>
    <dbReference type="NCBI Taxonomy" id="68569"/>
    <lineage>
        <taxon>Bacteria</taxon>
        <taxon>Pseudomonadati</taxon>
        <taxon>Pseudomonadota</taxon>
        <taxon>Alphaproteobacteria</taxon>
        <taxon>Sphingomonadales</taxon>
        <taxon>Sphingomonadaceae</taxon>
        <taxon>Sphingomonas</taxon>
    </lineage>
</organism>
<dbReference type="AlphaFoldDB" id="A0A7X5V313"/>
<evidence type="ECO:0000256" key="1">
    <source>
        <dbReference type="SAM" id="MobiDB-lite"/>
    </source>
</evidence>
<feature type="region of interest" description="Disordered" evidence="1">
    <location>
        <begin position="207"/>
        <end position="228"/>
    </location>
</feature>
<feature type="region of interest" description="Disordered" evidence="1">
    <location>
        <begin position="1"/>
        <end position="77"/>
    </location>
</feature>
<accession>A0A7X5V313</accession>